<dbReference type="EMBL" id="GG697331">
    <property type="protein sequence ID" value="EFQ24902.1"/>
    <property type="molecule type" value="Genomic_DNA"/>
</dbReference>
<evidence type="ECO:0000256" key="4">
    <source>
        <dbReference type="ARBA" id="ARBA00022824"/>
    </source>
</evidence>
<evidence type="ECO:0000256" key="1">
    <source>
        <dbReference type="ARBA" id="ARBA00004173"/>
    </source>
</evidence>
<evidence type="ECO:0000256" key="5">
    <source>
        <dbReference type="ARBA" id="ARBA00023128"/>
    </source>
</evidence>
<dbReference type="GeneID" id="24405411"/>
<dbReference type="GO" id="GO:0005739">
    <property type="term" value="C:mitochondrion"/>
    <property type="evidence" value="ECO:0007669"/>
    <property type="project" value="UniProtKB-SubCell"/>
</dbReference>
<evidence type="ECO:0000313" key="8">
    <source>
        <dbReference type="Proteomes" id="UP000008782"/>
    </source>
</evidence>
<keyword evidence="4" id="KW-0256">Endoplasmic reticulum</keyword>
<proteinExistence type="predicted"/>
<name>E3Q2S3_COLGM</name>
<keyword evidence="8" id="KW-1185">Reference proteome</keyword>
<keyword evidence="5" id="KW-0496">Mitochondrion</keyword>
<gene>
    <name evidence="7" type="ORF">GLRG_00046</name>
</gene>
<dbReference type="VEuPathDB" id="FungiDB:GLRG_00046"/>
<dbReference type="RefSeq" id="XP_008088922.1">
    <property type="nucleotide sequence ID" value="XM_008090731.1"/>
</dbReference>
<organism evidence="8">
    <name type="scientific">Colletotrichum graminicola (strain M1.001 / M2 / FGSC 10212)</name>
    <name type="common">Maize anthracnose fungus</name>
    <name type="synonym">Glomerella graminicola</name>
    <dbReference type="NCBI Taxonomy" id="645133"/>
    <lineage>
        <taxon>Eukaryota</taxon>
        <taxon>Fungi</taxon>
        <taxon>Dikarya</taxon>
        <taxon>Ascomycota</taxon>
        <taxon>Pezizomycotina</taxon>
        <taxon>Sordariomycetes</taxon>
        <taxon>Hypocreomycetidae</taxon>
        <taxon>Glomerellales</taxon>
        <taxon>Glomerellaceae</taxon>
        <taxon>Colletotrichum</taxon>
        <taxon>Colletotrichum graminicola species complex</taxon>
    </lineage>
</organism>
<dbReference type="AlphaFoldDB" id="E3Q2S3"/>
<evidence type="ECO:0000256" key="3">
    <source>
        <dbReference type="ARBA" id="ARBA00004370"/>
    </source>
</evidence>
<comment type="subcellular location">
    <subcellularLocation>
        <location evidence="2">Endoplasmic reticulum</location>
    </subcellularLocation>
    <subcellularLocation>
        <location evidence="3">Membrane</location>
    </subcellularLocation>
    <subcellularLocation>
        <location evidence="1">Mitochondrion</location>
    </subcellularLocation>
</comment>
<dbReference type="InterPro" id="IPR052374">
    <property type="entry name" value="SERAC1"/>
</dbReference>
<keyword evidence="6" id="KW-0472">Membrane</keyword>
<dbReference type="GO" id="GO:0016020">
    <property type="term" value="C:membrane"/>
    <property type="evidence" value="ECO:0007669"/>
    <property type="project" value="UniProtKB-SubCell"/>
</dbReference>
<dbReference type="Proteomes" id="UP000008782">
    <property type="component" value="Unassembled WGS sequence"/>
</dbReference>
<dbReference type="STRING" id="645133.E3Q2S3"/>
<reference evidence="8" key="1">
    <citation type="journal article" date="2012" name="Nat. Genet.">
        <title>Lifestyle transitions in plant pathogenic Colletotrichum fungi deciphered by genome and transcriptome analyses.</title>
        <authorList>
            <person name="O'Connell R.J."/>
            <person name="Thon M.R."/>
            <person name="Hacquard S."/>
            <person name="Amyotte S.G."/>
            <person name="Kleemann J."/>
            <person name="Torres M.F."/>
            <person name="Damm U."/>
            <person name="Buiate E.A."/>
            <person name="Epstein L."/>
            <person name="Alkan N."/>
            <person name="Altmueller J."/>
            <person name="Alvarado-Balderrama L."/>
            <person name="Bauser C.A."/>
            <person name="Becker C."/>
            <person name="Birren B.W."/>
            <person name="Chen Z."/>
            <person name="Choi J."/>
            <person name="Crouch J.A."/>
            <person name="Duvick J.P."/>
            <person name="Farman M.A."/>
            <person name="Gan P."/>
            <person name="Heiman D."/>
            <person name="Henrissat B."/>
            <person name="Howard R.J."/>
            <person name="Kabbage M."/>
            <person name="Koch C."/>
            <person name="Kracher B."/>
            <person name="Kubo Y."/>
            <person name="Law A.D."/>
            <person name="Lebrun M.-H."/>
            <person name="Lee Y.-H."/>
            <person name="Miyara I."/>
            <person name="Moore N."/>
            <person name="Neumann U."/>
            <person name="Nordstroem K."/>
            <person name="Panaccione D.G."/>
            <person name="Panstruga R."/>
            <person name="Place M."/>
            <person name="Proctor R.H."/>
            <person name="Prusky D."/>
            <person name="Rech G."/>
            <person name="Reinhardt R."/>
            <person name="Rollins J.A."/>
            <person name="Rounsley S."/>
            <person name="Schardl C.L."/>
            <person name="Schwartz D.C."/>
            <person name="Shenoy N."/>
            <person name="Shirasu K."/>
            <person name="Sikhakolli U.R."/>
            <person name="Stueber K."/>
            <person name="Sukno S.A."/>
            <person name="Sweigard J.A."/>
            <person name="Takano Y."/>
            <person name="Takahara H."/>
            <person name="Trail F."/>
            <person name="van der Does H.C."/>
            <person name="Voll L.M."/>
            <person name="Will I."/>
            <person name="Young S."/>
            <person name="Zeng Q."/>
            <person name="Zhang J."/>
            <person name="Zhou S."/>
            <person name="Dickman M.B."/>
            <person name="Schulze-Lefert P."/>
            <person name="Ver Loren van Themaat E."/>
            <person name="Ma L.-J."/>
            <person name="Vaillancourt L.J."/>
        </authorList>
    </citation>
    <scope>NUCLEOTIDE SEQUENCE [LARGE SCALE GENOMIC DNA]</scope>
    <source>
        <strain evidence="8">M1.001 / M2 / FGSC 10212</strain>
    </source>
</reference>
<dbReference type="GO" id="GO:0005783">
    <property type="term" value="C:endoplasmic reticulum"/>
    <property type="evidence" value="ECO:0007669"/>
    <property type="project" value="UniProtKB-SubCell"/>
</dbReference>
<evidence type="ECO:0000256" key="6">
    <source>
        <dbReference type="ARBA" id="ARBA00023136"/>
    </source>
</evidence>
<evidence type="ECO:0000313" key="7">
    <source>
        <dbReference type="EMBL" id="EFQ24902.1"/>
    </source>
</evidence>
<dbReference type="PANTHER" id="PTHR48182">
    <property type="entry name" value="PROTEIN SERAC1"/>
    <property type="match status" value="1"/>
</dbReference>
<sequence length="588" mass="65845">MSSISGIFLLGTTQRGSSSAGLAHIVAAIAAAVHQAYRFPILSTLSEDSQLLEDTVRNFTIQAHRLQFNIHSFYEEGETNIAQLAHSSLRRFISPASKTTLVRRDSACLQGYNGTALTLDHFHLNKFSDPEDANYILVRHVLEGIMIKASDRCQMDSFLQSWVSDALDAWVTNVSLEHSAQTPAAIPFKAFTIKDMAFERTVYYRNQGFGAWCTLEQARDTASALFSVEEQHTFDLCSSLVPSYEDGSASQTVLMRTDCPPAFLACLEIDLGASLWIDTSRGRLCFDRHFKGFTQLYENPHDKAITADIVAIPELYRYACSSWRAEESTHGIWIQDFFQKDLSQFRLLIYGYIPNFAVEGIESVNKYCDELLERLHCVRQSPEETHRPLILVGHRIGCFLASQLLLKAAGCQEPGTMTGSLADSITGMIFFAVPRRADIVDEIQDMLKDGADCPSHHVVEMVNGALDALRDNLCDFEVYLGDGEFLRLEPSRPKETLRGTLTPWSKLVELFDLGSPMITTPVLCVEKTPGDRSTVAELETISSPAYKRILKFLRSHEKDLVSRRKLEWFEAAGVRQLGITVLHDPIPP</sequence>
<dbReference type="PANTHER" id="PTHR48182:SF2">
    <property type="entry name" value="PROTEIN SERAC1"/>
    <property type="match status" value="1"/>
</dbReference>
<accession>E3Q2S3</accession>
<evidence type="ECO:0000256" key="2">
    <source>
        <dbReference type="ARBA" id="ARBA00004240"/>
    </source>
</evidence>
<dbReference type="OrthoDB" id="7464126at2759"/>
<dbReference type="HOGENOM" id="CLU_463800_0_0_1"/>
<protein>
    <submittedName>
        <fullName evidence="7">Uncharacterized protein</fullName>
    </submittedName>
</protein>